<dbReference type="RefSeq" id="WP_017433231.1">
    <property type="nucleotide sequence ID" value="NZ_CP021074.1"/>
</dbReference>
<gene>
    <name evidence="2" type="ORF">I6H06_13205</name>
</gene>
<name>A0AAQ0BVA4_BURGL</name>
<keyword evidence="1" id="KW-0472">Membrane</keyword>
<evidence type="ECO:0000313" key="2">
    <source>
        <dbReference type="EMBL" id="QPQ93232.1"/>
    </source>
</evidence>
<keyword evidence="1" id="KW-1133">Transmembrane helix</keyword>
<reference evidence="2 3" key="1">
    <citation type="submission" date="2020-12" db="EMBL/GenBank/DDBJ databases">
        <title>FDA dAtabase for Regulatory Grade micrObial Sequences (FDA-ARGOS): Supporting development and validation of Infectious Disease Dx tests.</title>
        <authorList>
            <person name="Minogue T."/>
            <person name="Wolcott M."/>
            <person name="Wasieloski L."/>
            <person name="Aguilar W."/>
            <person name="Moore D."/>
            <person name="Jaissle J."/>
            <person name="Tallon L."/>
            <person name="Sadzewicz L."/>
            <person name="Zhao X."/>
            <person name="Boylan J."/>
            <person name="Ott S."/>
            <person name="Bowen H."/>
            <person name="Vavikolanu K."/>
            <person name="Mehta A."/>
            <person name="Aluvathingal J."/>
            <person name="Nadendla S."/>
            <person name="Yan Y."/>
            <person name="Sichtig H."/>
        </authorList>
    </citation>
    <scope>NUCLEOTIDE SEQUENCE [LARGE SCALE GENOMIC DNA]</scope>
    <source>
        <strain evidence="2 3">FDAARGOS_949</strain>
    </source>
</reference>
<proteinExistence type="predicted"/>
<sequence length="83" mass="10022">MRISYRIHEWLADHISWVQYPKPRLRSLSGHPHGFRAWWAHRPPINRFVAIFGPTALLFVPRIGVYLTICSILFLFAYFNRRW</sequence>
<evidence type="ECO:0000256" key="1">
    <source>
        <dbReference type="SAM" id="Phobius"/>
    </source>
</evidence>
<accession>A0AAQ0BVA4</accession>
<dbReference type="Proteomes" id="UP000594892">
    <property type="component" value="Chromosome 2"/>
</dbReference>
<protein>
    <submittedName>
        <fullName evidence="2">Uncharacterized protein</fullName>
    </submittedName>
</protein>
<organism evidence="2 3">
    <name type="scientific">Burkholderia glumae</name>
    <name type="common">Pseudomonas glumae</name>
    <dbReference type="NCBI Taxonomy" id="337"/>
    <lineage>
        <taxon>Bacteria</taxon>
        <taxon>Pseudomonadati</taxon>
        <taxon>Pseudomonadota</taxon>
        <taxon>Betaproteobacteria</taxon>
        <taxon>Burkholderiales</taxon>
        <taxon>Burkholderiaceae</taxon>
        <taxon>Burkholderia</taxon>
    </lineage>
</organism>
<keyword evidence="1" id="KW-0812">Transmembrane</keyword>
<feature type="transmembrane region" description="Helical" evidence="1">
    <location>
        <begin position="56"/>
        <end position="79"/>
    </location>
</feature>
<evidence type="ECO:0000313" key="3">
    <source>
        <dbReference type="Proteomes" id="UP000594892"/>
    </source>
</evidence>
<dbReference type="GeneID" id="45698293"/>
<dbReference type="EMBL" id="CP065601">
    <property type="protein sequence ID" value="QPQ93232.1"/>
    <property type="molecule type" value="Genomic_DNA"/>
</dbReference>
<dbReference type="AlphaFoldDB" id="A0AAQ0BVA4"/>